<protein>
    <submittedName>
        <fullName evidence="6">Glycoside hydrolase family 43 protein</fullName>
    </submittedName>
</protein>
<dbReference type="OrthoDB" id="5211809at2759"/>
<comment type="similarity">
    <text evidence="1 4">Belongs to the glycosyl hydrolase 43 family.</text>
</comment>
<evidence type="ECO:0000256" key="4">
    <source>
        <dbReference type="RuleBase" id="RU361187"/>
    </source>
</evidence>
<dbReference type="Gene3D" id="2.60.120.260">
    <property type="entry name" value="Galactose-binding domain-like"/>
    <property type="match status" value="1"/>
</dbReference>
<dbReference type="Proteomes" id="UP000027456">
    <property type="component" value="Unassembled WGS sequence"/>
</dbReference>
<accession>A0A074RXN5</accession>
<evidence type="ECO:0000313" key="7">
    <source>
        <dbReference type="Proteomes" id="UP000027456"/>
    </source>
</evidence>
<evidence type="ECO:0000256" key="5">
    <source>
        <dbReference type="SAM" id="SignalP"/>
    </source>
</evidence>
<evidence type="ECO:0000313" key="6">
    <source>
        <dbReference type="EMBL" id="KEP49393.1"/>
    </source>
</evidence>
<feature type="chain" id="PRO_5001700203" evidence="5">
    <location>
        <begin position="18"/>
        <end position="500"/>
    </location>
</feature>
<keyword evidence="2 4" id="KW-0378">Hydrolase</keyword>
<gene>
    <name evidence="6" type="ORF">V565_101390</name>
</gene>
<evidence type="ECO:0000256" key="2">
    <source>
        <dbReference type="ARBA" id="ARBA00022801"/>
    </source>
</evidence>
<sequence length="500" mass="54994">MRISFLLPVLLGSFAAAGPWTNPKAARYDAIVPGADWRDTDGVLIQAHGGAMVRTDDGTFYWFGEDHRPGGTHFTGIAVYSSKDLYNWKNEGLAFKPVEGTPAASDQVGERPKVVYSEQTKQWVMYFHSDNPSYSLHYQAIALSPNVTGPYVYQDSYLPFGQPSQDLGMFVDDDNIAYALYGSRGNNDITRLRDDRLNVSEIVYAFSGTNLEAPGMFKENGTYYQIFSQKTGYRPNNAQLFTAPALTGPWTRQPQLAPNGTNTWESQNTFELKIKGSKKTTYIFMGDRWDRDELSDSRYMWLPFTIGGAQAASLEWHDLWRIDLKTGEVSYPKGTSYEGEKGVIAGGANVTSCPTCSGGSYVTGITSNSSVTITNIKGTGQPQWLAIYYVNTDVQTTALHRYASVSVNGAAGEVVKQRTTAEGVVVSVPLQVQFTKGSKNNVTISGVSGRRKFSLGLTKIVTDVSSDSRKRMAGQSDRLLSLGVFLLNSGVMYPPFNVYV</sequence>
<dbReference type="SUPFAM" id="SSF75005">
    <property type="entry name" value="Arabinanase/levansucrase/invertase"/>
    <property type="match status" value="1"/>
</dbReference>
<dbReference type="InterPro" id="IPR023296">
    <property type="entry name" value="Glyco_hydro_beta-prop_sf"/>
</dbReference>
<feature type="signal peptide" evidence="5">
    <location>
        <begin position="1"/>
        <end position="17"/>
    </location>
</feature>
<dbReference type="CDD" id="cd18821">
    <property type="entry name" value="GH43_Pc3Gal43A-like"/>
    <property type="match status" value="1"/>
</dbReference>
<keyword evidence="7" id="KW-1185">Reference proteome</keyword>
<dbReference type="HOGENOM" id="CLU_016116_1_1_1"/>
<keyword evidence="5" id="KW-0732">Signal</keyword>
<evidence type="ECO:0000256" key="1">
    <source>
        <dbReference type="ARBA" id="ARBA00009865"/>
    </source>
</evidence>
<reference evidence="6 7" key="1">
    <citation type="submission" date="2013-12" db="EMBL/GenBank/DDBJ databases">
        <authorList>
            <person name="Cubeta M."/>
            <person name="Pakala S."/>
            <person name="Fedorova N."/>
            <person name="Thomas E."/>
            <person name="Dean R."/>
            <person name="Jabaji S."/>
            <person name="Neate S."/>
            <person name="Toda T."/>
            <person name="Tavantzis S."/>
            <person name="Vilgalys R."/>
            <person name="Bharathan N."/>
            <person name="Pakala S."/>
            <person name="Losada L.S."/>
            <person name="Zafar N."/>
            <person name="Nierman W."/>
        </authorList>
    </citation>
    <scope>NUCLEOTIDE SEQUENCE [LARGE SCALE GENOMIC DNA]</scope>
    <source>
        <strain evidence="6 7">123E</strain>
    </source>
</reference>
<dbReference type="CDD" id="cd04081">
    <property type="entry name" value="CBM35_galactosidase-like"/>
    <property type="match status" value="1"/>
</dbReference>
<comment type="caution">
    <text evidence="6">The sequence shown here is derived from an EMBL/GenBank/DDBJ whole genome shotgun (WGS) entry which is preliminary data.</text>
</comment>
<proteinExistence type="inferred from homology"/>
<dbReference type="Gene3D" id="2.115.10.20">
    <property type="entry name" value="Glycosyl hydrolase domain, family 43"/>
    <property type="match status" value="1"/>
</dbReference>
<dbReference type="STRING" id="1423351.A0A074RXN5"/>
<evidence type="ECO:0000256" key="3">
    <source>
        <dbReference type="ARBA" id="ARBA00023295"/>
    </source>
</evidence>
<dbReference type="Pfam" id="PF04616">
    <property type="entry name" value="Glyco_hydro_43"/>
    <property type="match status" value="1"/>
</dbReference>
<dbReference type="EMBL" id="AZST01000368">
    <property type="protein sequence ID" value="KEP49393.1"/>
    <property type="molecule type" value="Genomic_DNA"/>
</dbReference>
<dbReference type="PANTHER" id="PTHR22925">
    <property type="entry name" value="GLYCOSYL HYDROLASE 43 FAMILY MEMBER"/>
    <property type="match status" value="1"/>
</dbReference>
<dbReference type="GO" id="GO:0004553">
    <property type="term" value="F:hydrolase activity, hydrolyzing O-glycosyl compounds"/>
    <property type="evidence" value="ECO:0007669"/>
    <property type="project" value="InterPro"/>
</dbReference>
<organism evidence="6 7">
    <name type="scientific">Rhizoctonia solani 123E</name>
    <dbReference type="NCBI Taxonomy" id="1423351"/>
    <lineage>
        <taxon>Eukaryota</taxon>
        <taxon>Fungi</taxon>
        <taxon>Dikarya</taxon>
        <taxon>Basidiomycota</taxon>
        <taxon>Agaricomycotina</taxon>
        <taxon>Agaricomycetes</taxon>
        <taxon>Cantharellales</taxon>
        <taxon>Ceratobasidiaceae</taxon>
        <taxon>Rhizoctonia</taxon>
    </lineage>
</organism>
<dbReference type="AlphaFoldDB" id="A0A074RXN5"/>
<dbReference type="PANTHER" id="PTHR22925:SF39">
    <property type="entry name" value="PUTATIVE (AFU_ORTHOLOGUE AFUA_5G14190)-RELATED"/>
    <property type="match status" value="1"/>
</dbReference>
<dbReference type="InterPro" id="IPR006710">
    <property type="entry name" value="Glyco_hydro_43"/>
</dbReference>
<name>A0A074RXN5_9AGAM</name>
<keyword evidence="3 4" id="KW-0326">Glycosidase</keyword>
<dbReference type="GO" id="GO:0005975">
    <property type="term" value="P:carbohydrate metabolic process"/>
    <property type="evidence" value="ECO:0007669"/>
    <property type="project" value="InterPro"/>
</dbReference>